<organism evidence="4">
    <name type="scientific">freshwater metagenome</name>
    <dbReference type="NCBI Taxonomy" id="449393"/>
    <lineage>
        <taxon>unclassified sequences</taxon>
        <taxon>metagenomes</taxon>
        <taxon>ecological metagenomes</taxon>
    </lineage>
</organism>
<dbReference type="InterPro" id="IPR052898">
    <property type="entry name" value="ACAD10-like"/>
</dbReference>
<evidence type="ECO:0000313" key="5">
    <source>
        <dbReference type="EMBL" id="CAB5049884.1"/>
    </source>
</evidence>
<dbReference type="InterPro" id="IPR011945">
    <property type="entry name" value="HAD-SF_ppase_IA/epoxid_hydro_N"/>
</dbReference>
<reference evidence="4" key="1">
    <citation type="submission" date="2020-05" db="EMBL/GenBank/DDBJ databases">
        <authorList>
            <person name="Chiriac C."/>
            <person name="Salcher M."/>
            <person name="Ghai R."/>
            <person name="Kavagutti S V."/>
        </authorList>
    </citation>
    <scope>NUCLEOTIDE SEQUENCE</scope>
</reference>
<proteinExistence type="predicted"/>
<dbReference type="AlphaFoldDB" id="A0A6J6TYU0"/>
<dbReference type="EMBL" id="CAETWZ010000039">
    <property type="protein sequence ID" value="CAB4367781.1"/>
    <property type="molecule type" value="Genomic_DNA"/>
</dbReference>
<protein>
    <submittedName>
        <fullName evidence="4">Unannotated protein</fullName>
    </submittedName>
</protein>
<accession>A0A6J6TYU0</accession>
<dbReference type="PRINTS" id="PR00413">
    <property type="entry name" value="HADHALOGNASE"/>
</dbReference>
<dbReference type="Gene3D" id="1.10.150.240">
    <property type="entry name" value="Putative phosphatase, domain 2"/>
    <property type="match status" value="1"/>
</dbReference>
<dbReference type="PANTHER" id="PTHR47829">
    <property type="entry name" value="HYDROLASE, PUTATIVE (AFU_ORTHOLOGUE AFUA_1G12880)-RELATED"/>
    <property type="match status" value="1"/>
</dbReference>
<dbReference type="EMBL" id="CAFBQH010000046">
    <property type="protein sequence ID" value="CAB5049884.1"/>
    <property type="molecule type" value="Genomic_DNA"/>
</dbReference>
<evidence type="ECO:0000313" key="3">
    <source>
        <dbReference type="EMBL" id="CAB4677604.1"/>
    </source>
</evidence>
<dbReference type="Pfam" id="PF00702">
    <property type="entry name" value="Hydrolase"/>
    <property type="match status" value="1"/>
</dbReference>
<dbReference type="NCBIfam" id="TIGR02247">
    <property type="entry name" value="HAD-1A3-hyp"/>
    <property type="match status" value="1"/>
</dbReference>
<dbReference type="EMBL" id="CAEZXA010000078">
    <property type="protein sequence ID" value="CAB4677604.1"/>
    <property type="molecule type" value="Genomic_DNA"/>
</dbReference>
<evidence type="ECO:0000313" key="2">
    <source>
        <dbReference type="EMBL" id="CAB4367781.1"/>
    </source>
</evidence>
<evidence type="ECO:0000313" key="4">
    <source>
        <dbReference type="EMBL" id="CAB4752245.1"/>
    </source>
</evidence>
<dbReference type="SFLD" id="SFLDS00003">
    <property type="entry name" value="Haloacid_Dehalogenase"/>
    <property type="match status" value="1"/>
</dbReference>
<dbReference type="InterPro" id="IPR006439">
    <property type="entry name" value="HAD-SF_hydro_IA"/>
</dbReference>
<gene>
    <name evidence="3" type="ORF">UFOPK2334_00948</name>
    <name evidence="4" type="ORF">UFOPK2870_00110</name>
    <name evidence="2" type="ORF">UFOPK4179_00571</name>
    <name evidence="5" type="ORF">UFOPK4293_00864</name>
</gene>
<name>A0A6J6TYU0_9ZZZZ</name>
<dbReference type="SFLD" id="SFLDG01129">
    <property type="entry name" value="C1.5:_HAD__Beta-PGM__Phosphata"/>
    <property type="match status" value="1"/>
</dbReference>
<dbReference type="InterPro" id="IPR023214">
    <property type="entry name" value="HAD_sf"/>
</dbReference>
<dbReference type="CDD" id="cd02603">
    <property type="entry name" value="HAD_sEH-N_like"/>
    <property type="match status" value="1"/>
</dbReference>
<dbReference type="Gene3D" id="3.40.50.1000">
    <property type="entry name" value="HAD superfamily/HAD-like"/>
    <property type="match status" value="1"/>
</dbReference>
<dbReference type="EMBL" id="CAEZZL010000003">
    <property type="protein sequence ID" value="CAB4752245.1"/>
    <property type="molecule type" value="Genomic_DNA"/>
</dbReference>
<evidence type="ECO:0000256" key="1">
    <source>
        <dbReference type="ARBA" id="ARBA00022990"/>
    </source>
</evidence>
<dbReference type="NCBIfam" id="TIGR01509">
    <property type="entry name" value="HAD-SF-IA-v3"/>
    <property type="match status" value="1"/>
</dbReference>
<dbReference type="InterPro" id="IPR036412">
    <property type="entry name" value="HAD-like_sf"/>
</dbReference>
<keyword evidence="1" id="KW-0007">Acetylation</keyword>
<dbReference type="SUPFAM" id="SSF56784">
    <property type="entry name" value="HAD-like"/>
    <property type="match status" value="1"/>
</dbReference>
<dbReference type="InterPro" id="IPR023198">
    <property type="entry name" value="PGP-like_dom2"/>
</dbReference>
<dbReference type="PANTHER" id="PTHR47829:SF1">
    <property type="entry name" value="HAD FAMILY PHOSPHATASE"/>
    <property type="match status" value="1"/>
</dbReference>
<sequence length="222" mass="23979">MGNPSSLSPVIHKEIRAVLWDFGGVILSSPFEAFNRYESSAGLPLDHIRRVNSTNPDGNAWALLERNDISPLEFDSLFATESEALGHRVPGADVLALLAGEVRPAMVAALDHVIASGYRTACLTNNVVSTSPDPSPRQIEVAAIMTKFDHVVESSKVGCRKPEPRFYEIACELVGVSPDECIFLDDLGVNLKPAAAMGMRTIKVGDPTIALQELSDHLGLQF</sequence>